<dbReference type="EMBL" id="JABXXR010000089">
    <property type="protein sequence ID" value="NVN41086.1"/>
    <property type="molecule type" value="Genomic_DNA"/>
</dbReference>
<dbReference type="Proteomes" id="UP000585665">
    <property type="component" value="Unassembled WGS sequence"/>
</dbReference>
<dbReference type="AlphaFoldDB" id="A0A850PFS5"/>
<organism evidence="1 2">
    <name type="scientific">Ameyamaea chiangmaiensis</name>
    <dbReference type="NCBI Taxonomy" id="442969"/>
    <lineage>
        <taxon>Bacteria</taxon>
        <taxon>Pseudomonadati</taxon>
        <taxon>Pseudomonadota</taxon>
        <taxon>Alphaproteobacteria</taxon>
        <taxon>Acetobacterales</taxon>
        <taxon>Acetobacteraceae</taxon>
        <taxon>Ameyamaea</taxon>
    </lineage>
</organism>
<accession>A0A850PFS5</accession>
<keyword evidence="2" id="KW-1185">Reference proteome</keyword>
<name>A0A850PFS5_9PROT</name>
<evidence type="ECO:0000313" key="2">
    <source>
        <dbReference type="Proteomes" id="UP000585665"/>
    </source>
</evidence>
<comment type="caution">
    <text evidence="1">The sequence shown here is derived from an EMBL/GenBank/DDBJ whole genome shotgun (WGS) entry which is preliminary data.</text>
</comment>
<proteinExistence type="predicted"/>
<sequence length="107" mass="11914">MTMEAFDLSLADPAPPPGLPDHLLALWHDARGDWQTAHALVEEGLTPPACHVHAYLHRREGDMSNARYWYRRAGEVAADGPGETEYRALLARYLRPNQGDRGALPQS</sequence>
<protein>
    <submittedName>
        <fullName evidence="1">Uncharacterized protein</fullName>
    </submittedName>
</protein>
<evidence type="ECO:0000313" key="1">
    <source>
        <dbReference type="EMBL" id="NVN41086.1"/>
    </source>
</evidence>
<reference evidence="1 2" key="1">
    <citation type="submission" date="2020-06" db="EMBL/GenBank/DDBJ databases">
        <title>Description of novel acetic acid bacteria.</title>
        <authorList>
            <person name="Sombolestani A."/>
        </authorList>
    </citation>
    <scope>NUCLEOTIDE SEQUENCE [LARGE SCALE GENOMIC DNA]</scope>
    <source>
        <strain evidence="1 2">LMG 27010</strain>
    </source>
</reference>
<gene>
    <name evidence="1" type="ORF">HUK82_11030</name>
</gene>